<dbReference type="EMBL" id="LT629774">
    <property type="protein sequence ID" value="SDS75402.1"/>
    <property type="molecule type" value="Genomic_DNA"/>
</dbReference>
<dbReference type="AlphaFoldDB" id="A0A1H1US87"/>
<dbReference type="RefSeq" id="WP_092446863.1">
    <property type="nucleotide sequence ID" value="NZ_LT629774.1"/>
</dbReference>
<name>A0A1H1US87_9FLAO</name>
<proteinExistence type="predicted"/>
<accession>A0A1H1US87</accession>
<organism evidence="1 2">
    <name type="scientific">Winogradskyella sediminis</name>
    <dbReference type="NCBI Taxonomy" id="1382466"/>
    <lineage>
        <taxon>Bacteria</taxon>
        <taxon>Pseudomonadati</taxon>
        <taxon>Bacteroidota</taxon>
        <taxon>Flavobacteriia</taxon>
        <taxon>Flavobacteriales</taxon>
        <taxon>Flavobacteriaceae</taxon>
        <taxon>Winogradskyella</taxon>
    </lineage>
</organism>
<protein>
    <submittedName>
        <fullName evidence="1">Uncharacterized protein</fullName>
    </submittedName>
</protein>
<evidence type="ECO:0000313" key="2">
    <source>
        <dbReference type="Proteomes" id="UP000198963"/>
    </source>
</evidence>
<keyword evidence="2" id="KW-1185">Reference proteome</keyword>
<gene>
    <name evidence="1" type="ORF">SAMN04489797_2339</name>
</gene>
<sequence length="203" mass="23262">MKTKLHFGLIVILLAFLGTYLEQNTLPNQQIVIQFSDTDISTEDTENAIESIQNKLHSIGVTRIQIGHSKDGQLRILYHSNTDVGYIQKALYNVEELNIAYNAGQPNSEDFPEPKDQKDYELNISEIKSNTNINWDFERTQIVEVNQKTDRWLFSKTYSFGGCLQNIERYYDQNVAILISNHARLVIDNICDIIPEVRAGPLV</sequence>
<evidence type="ECO:0000313" key="1">
    <source>
        <dbReference type="EMBL" id="SDS75402.1"/>
    </source>
</evidence>
<dbReference type="STRING" id="1249933.SAMN04489797_2339"/>
<reference evidence="1 2" key="1">
    <citation type="submission" date="2016-10" db="EMBL/GenBank/DDBJ databases">
        <authorList>
            <person name="Varghese N."/>
            <person name="Submissions S."/>
        </authorList>
    </citation>
    <scope>NUCLEOTIDE SEQUENCE [LARGE SCALE GENOMIC DNA]</scope>
    <source>
        <strain evidence="1 2">RHA_55</strain>
    </source>
</reference>
<dbReference type="Proteomes" id="UP000198963">
    <property type="component" value="Chromosome I"/>
</dbReference>